<keyword evidence="1" id="KW-1133">Transmembrane helix</keyword>
<keyword evidence="1" id="KW-0472">Membrane</keyword>
<feature type="transmembrane region" description="Helical" evidence="1">
    <location>
        <begin position="350"/>
        <end position="370"/>
    </location>
</feature>
<evidence type="ECO:0000313" key="3">
    <source>
        <dbReference type="Proteomes" id="UP001521116"/>
    </source>
</evidence>
<proteinExistence type="predicted"/>
<evidence type="ECO:0008006" key="4">
    <source>
        <dbReference type="Google" id="ProtNLM"/>
    </source>
</evidence>
<feature type="transmembrane region" description="Helical" evidence="1">
    <location>
        <begin position="153"/>
        <end position="180"/>
    </location>
</feature>
<name>A0ABR3SX35_9PEZI</name>
<evidence type="ECO:0000313" key="2">
    <source>
        <dbReference type="EMBL" id="KAL1631223.1"/>
    </source>
</evidence>
<feature type="transmembrane region" description="Helical" evidence="1">
    <location>
        <begin position="311"/>
        <end position="330"/>
    </location>
</feature>
<keyword evidence="3" id="KW-1185">Reference proteome</keyword>
<feature type="transmembrane region" description="Helical" evidence="1">
    <location>
        <begin position="382"/>
        <end position="406"/>
    </location>
</feature>
<reference evidence="2 3" key="1">
    <citation type="submission" date="2024-02" db="EMBL/GenBank/DDBJ databases">
        <title>De novo assembly and annotation of 12 fungi associated with fruit tree decline syndrome in Ontario, Canada.</title>
        <authorList>
            <person name="Sulman M."/>
            <person name="Ellouze W."/>
            <person name="Ilyukhin E."/>
        </authorList>
    </citation>
    <scope>NUCLEOTIDE SEQUENCE [LARGE SCALE GENOMIC DNA]</scope>
    <source>
        <strain evidence="2 3">M1-105</strain>
    </source>
</reference>
<gene>
    <name evidence="2" type="ORF">SLS56_004470</name>
</gene>
<comment type="caution">
    <text evidence="2">The sequence shown here is derived from an EMBL/GenBank/DDBJ whole genome shotgun (WGS) entry which is preliminary data.</text>
</comment>
<organism evidence="2 3">
    <name type="scientific">Neofusicoccum ribis</name>
    <dbReference type="NCBI Taxonomy" id="45134"/>
    <lineage>
        <taxon>Eukaryota</taxon>
        <taxon>Fungi</taxon>
        <taxon>Dikarya</taxon>
        <taxon>Ascomycota</taxon>
        <taxon>Pezizomycotina</taxon>
        <taxon>Dothideomycetes</taxon>
        <taxon>Dothideomycetes incertae sedis</taxon>
        <taxon>Botryosphaeriales</taxon>
        <taxon>Botryosphaeriaceae</taxon>
        <taxon>Neofusicoccum</taxon>
    </lineage>
</organism>
<keyword evidence="1" id="KW-0812">Transmembrane</keyword>
<accession>A0ABR3SX35</accession>
<dbReference type="EMBL" id="JAJVDC020000040">
    <property type="protein sequence ID" value="KAL1631223.1"/>
    <property type="molecule type" value="Genomic_DNA"/>
</dbReference>
<sequence>MATPPSPSTPTGLGSRRMSRFSEDFNTATTHGVPPRNRQFHNEREPLLHRRDLRITHRVNGPLKQFNPTRAHYNIIDEGEKGFHTESSPGVSFKWSSRNNRKGRHALQVDKARAAHAARTATAKHDLPKKTNQPAQIARGIARMFTHFPVWDISYLVAVIFSLGSTVWVINGFFAFLPLIRPSSEFRNEVLYGGGITAFVGATIFVIGSILLLLEAVNDHRSGCFGWAVEHLFHGYSQSSGFQTSQVEKQLDPEKAVTDPVVVRVHPVAPCDHHHSNRNNLVGSGADPVDVRKWRWMPSWKDLRTHYFRELGFLASFVQLIAATIFWIAGFTSLPGIYDNMSTGLRDGVYWTPQIIGGSGFILSGALFMVETQVTWWKPAPSVLGWHIGFWNLIGGIGFTLCPAFGYDASSWAQYQASCSTFWGSWAFLIGSLIQWYESLDKHPVEFKDGDEEE</sequence>
<protein>
    <recommendedName>
        <fullName evidence="4">Integral membrane protein</fullName>
    </recommendedName>
</protein>
<dbReference type="Proteomes" id="UP001521116">
    <property type="component" value="Unassembled WGS sequence"/>
</dbReference>
<evidence type="ECO:0000256" key="1">
    <source>
        <dbReference type="SAM" id="Phobius"/>
    </source>
</evidence>
<feature type="transmembrane region" description="Helical" evidence="1">
    <location>
        <begin position="192"/>
        <end position="214"/>
    </location>
</feature>